<reference evidence="2" key="1">
    <citation type="submission" date="2020-09" db="EMBL/GenBank/DDBJ databases">
        <title>Genome-Enabled Discovery of Anthraquinone Biosynthesis in Senna tora.</title>
        <authorList>
            <person name="Kang S.-H."/>
            <person name="Pandey R.P."/>
            <person name="Lee C.-M."/>
            <person name="Sim J.-S."/>
            <person name="Jeong J.-T."/>
            <person name="Choi B.-S."/>
            <person name="Jung M."/>
            <person name="Ginzburg D."/>
            <person name="Zhao K."/>
            <person name="Won S.Y."/>
            <person name="Oh T.-J."/>
            <person name="Yu Y."/>
            <person name="Kim N.-H."/>
            <person name="Lee O.R."/>
            <person name="Lee T.-H."/>
            <person name="Bashyal P."/>
            <person name="Kim T.-S."/>
            <person name="Lee W.-H."/>
            <person name="Kawkins C."/>
            <person name="Kim C.-K."/>
            <person name="Kim J.S."/>
            <person name="Ahn B.O."/>
            <person name="Rhee S.Y."/>
            <person name="Sohng J.K."/>
        </authorList>
    </citation>
    <scope>NUCLEOTIDE SEQUENCE</scope>
    <source>
        <tissue evidence="2">Leaf</tissue>
    </source>
</reference>
<dbReference type="AlphaFoldDB" id="A0A834W2W5"/>
<name>A0A834W2W5_9FABA</name>
<dbReference type="InterPro" id="IPR025476">
    <property type="entry name" value="Helitron_helicase-like"/>
</dbReference>
<evidence type="ECO:0000313" key="3">
    <source>
        <dbReference type="Proteomes" id="UP000634136"/>
    </source>
</evidence>
<dbReference type="EMBL" id="JAAIUW010000012">
    <property type="protein sequence ID" value="KAF7807335.1"/>
    <property type="molecule type" value="Genomic_DNA"/>
</dbReference>
<dbReference type="OrthoDB" id="1900198at2759"/>
<protein>
    <recommendedName>
        <fullName evidence="1">Helitron helicase-like domain-containing protein</fullName>
    </recommendedName>
</protein>
<organism evidence="2 3">
    <name type="scientific">Senna tora</name>
    <dbReference type="NCBI Taxonomy" id="362788"/>
    <lineage>
        <taxon>Eukaryota</taxon>
        <taxon>Viridiplantae</taxon>
        <taxon>Streptophyta</taxon>
        <taxon>Embryophyta</taxon>
        <taxon>Tracheophyta</taxon>
        <taxon>Spermatophyta</taxon>
        <taxon>Magnoliopsida</taxon>
        <taxon>eudicotyledons</taxon>
        <taxon>Gunneridae</taxon>
        <taxon>Pentapetalae</taxon>
        <taxon>rosids</taxon>
        <taxon>fabids</taxon>
        <taxon>Fabales</taxon>
        <taxon>Fabaceae</taxon>
        <taxon>Caesalpinioideae</taxon>
        <taxon>Cassia clade</taxon>
        <taxon>Senna</taxon>
    </lineage>
</organism>
<evidence type="ECO:0000313" key="2">
    <source>
        <dbReference type="EMBL" id="KAF7807335.1"/>
    </source>
</evidence>
<dbReference type="PANTHER" id="PTHR10492">
    <property type="match status" value="1"/>
</dbReference>
<dbReference type="Pfam" id="PF14214">
    <property type="entry name" value="Helitron_like_N"/>
    <property type="match status" value="1"/>
</dbReference>
<dbReference type="PANTHER" id="PTHR10492:SF101">
    <property type="entry name" value="ATP-DEPENDENT DNA HELICASE"/>
    <property type="match status" value="1"/>
</dbReference>
<evidence type="ECO:0000259" key="1">
    <source>
        <dbReference type="Pfam" id="PF14214"/>
    </source>
</evidence>
<sequence length="563" mass="65242">MLDGYNPLVMQYRIVKEHVKSKNVNNLRMKLVRKRTSDARTYNLPTAYEVAALIVGDFDIEKGKRDIIVENKSGQLQRINELHPLYLPMQYPLLFPFGEDGYREDTFSVGSICTVPSEETAIRKLWNFDERIIQWSATGFPDLFITFTCNPRWPELDKIFDGLSCKPEDKLDLVSRIFKINLKMLIKDITKDMLFGRCRVDIYTIEFQKRGLPHAHILPWLALEDKLTTTSQIGSIIFAEIYNANVHPERHEAVKSFMIHGPCGASRTTASYMQNGKCSKHFPKKFSDRTLFNDDGYAKYHCRYTCITVMKNGVELDNRFVVPYNSTLLLRYQAHINIELCNQSRSIKYLFNIVFCDEDEIEDVVEKASVKQSKFLAWFEANKIHSIAGELTYSQFPTKYVFKVDSREWILGKSDRSIGRLFYVALGVVELHYPRVLLTIVKGPTSFEDIRTINGVLHPTYKDVCYALGLLDDDKEYIDGITEASRWSSGVYLRKLFSTLFIHNTITSPTYVWDKTWMYLSDDILIKERHRQCNPELQLDEDLLKDESAEVHLLELGVSIVVE</sequence>
<accession>A0A834W2W5</accession>
<keyword evidence="3" id="KW-1185">Reference proteome</keyword>
<gene>
    <name evidence="2" type="ORF">G2W53_039496</name>
</gene>
<comment type="caution">
    <text evidence="2">The sequence shown here is derived from an EMBL/GenBank/DDBJ whole genome shotgun (WGS) entry which is preliminary data.</text>
</comment>
<feature type="domain" description="Helitron helicase-like" evidence="1">
    <location>
        <begin position="136"/>
        <end position="218"/>
    </location>
</feature>
<proteinExistence type="predicted"/>
<dbReference type="Proteomes" id="UP000634136">
    <property type="component" value="Unassembled WGS sequence"/>
</dbReference>